<dbReference type="Pfam" id="PF04773">
    <property type="entry name" value="FecR"/>
    <property type="match status" value="1"/>
</dbReference>
<dbReference type="EMBL" id="CP112998">
    <property type="protein sequence ID" value="WAC13529.1"/>
    <property type="molecule type" value="Genomic_DNA"/>
</dbReference>
<evidence type="ECO:0000259" key="2">
    <source>
        <dbReference type="Pfam" id="PF16344"/>
    </source>
</evidence>
<dbReference type="InterPro" id="IPR006860">
    <property type="entry name" value="FecR"/>
</dbReference>
<proteinExistence type="predicted"/>
<dbReference type="Gene3D" id="3.55.50.30">
    <property type="match status" value="1"/>
</dbReference>
<dbReference type="Proteomes" id="UP001164653">
    <property type="component" value="Chromosome"/>
</dbReference>
<dbReference type="PANTHER" id="PTHR30273:SF2">
    <property type="entry name" value="PROTEIN FECR"/>
    <property type="match status" value="1"/>
</dbReference>
<name>A0A9E8SMP9_9BACT</name>
<feature type="domain" description="FecR protein" evidence="1">
    <location>
        <begin position="204"/>
        <end position="299"/>
    </location>
</feature>
<dbReference type="Pfam" id="PF16344">
    <property type="entry name" value="FecR_C"/>
    <property type="match status" value="1"/>
</dbReference>
<protein>
    <submittedName>
        <fullName evidence="3">FecR domain-containing protein</fullName>
    </submittedName>
</protein>
<dbReference type="InterPro" id="IPR012373">
    <property type="entry name" value="Ferrdict_sens_TM"/>
</dbReference>
<organism evidence="3 4">
    <name type="scientific">Dyadobacter pollutisoli</name>
    <dbReference type="NCBI Taxonomy" id="2910158"/>
    <lineage>
        <taxon>Bacteria</taxon>
        <taxon>Pseudomonadati</taxon>
        <taxon>Bacteroidota</taxon>
        <taxon>Cytophagia</taxon>
        <taxon>Cytophagales</taxon>
        <taxon>Spirosomataceae</taxon>
        <taxon>Dyadobacter</taxon>
    </lineage>
</organism>
<evidence type="ECO:0000313" key="4">
    <source>
        <dbReference type="Proteomes" id="UP001164653"/>
    </source>
</evidence>
<gene>
    <name evidence="3" type="ORF">ON006_06140</name>
</gene>
<sequence length="411" mass="46009">MTEEKMIFLRKLKYIIMYTERISELTHKFFDGTCSEQEKQELALWIKANPDELLAQVLEKEWDGFESEIKMPAYVSERILGKIIASKTAVTEDDIFEEEQPRRYLWPQIAAAAILILSFGLYWWSKQDQSQVARQPVPAVQLADIAPGGNKAILTLGDGSSIVLDGAKNGNLTSQGSTNVTKSKKGELIYNASGATDQAVVFNTVATPKGGQYHIVLSDGSKVWLNAASSLRFPTSFTGKERKVEITGEVYFEIAHNEKMPFIVRANDTEIAVLGTHFNVMAYADEKVMKTTLLEGSVKVSKAGKSAMLSPGQQARINRISDHIRLVDDVDTDKEMAWKNGYFQFQDDNLENIMRQISRWYDVDVTYEGNPGKETFTGRLPRNGNVSKVFKILSLSGVKFRIEGKSIIVTP</sequence>
<accession>A0A9E8SMP9</accession>
<dbReference type="AlphaFoldDB" id="A0A9E8SMP9"/>
<dbReference type="Gene3D" id="2.60.120.1440">
    <property type="match status" value="1"/>
</dbReference>
<dbReference type="KEGG" id="dpf:ON006_06140"/>
<dbReference type="PANTHER" id="PTHR30273">
    <property type="entry name" value="PERIPLASMIC SIGNAL SENSOR AND SIGMA FACTOR ACTIVATOR FECR-RELATED"/>
    <property type="match status" value="1"/>
</dbReference>
<dbReference type="RefSeq" id="WP_244819363.1">
    <property type="nucleotide sequence ID" value="NZ_CP112998.1"/>
</dbReference>
<evidence type="ECO:0000313" key="3">
    <source>
        <dbReference type="EMBL" id="WAC13529.1"/>
    </source>
</evidence>
<evidence type="ECO:0000259" key="1">
    <source>
        <dbReference type="Pfam" id="PF04773"/>
    </source>
</evidence>
<dbReference type="GO" id="GO:0016989">
    <property type="term" value="F:sigma factor antagonist activity"/>
    <property type="evidence" value="ECO:0007669"/>
    <property type="project" value="TreeGrafter"/>
</dbReference>
<dbReference type="InterPro" id="IPR032508">
    <property type="entry name" value="FecR_C"/>
</dbReference>
<dbReference type="FunFam" id="2.60.120.1440:FF:000001">
    <property type="entry name" value="Putative anti-sigma factor"/>
    <property type="match status" value="1"/>
</dbReference>
<reference evidence="3" key="1">
    <citation type="submission" date="2022-11" db="EMBL/GenBank/DDBJ databases">
        <title>Dyadobacter pollutisoli sp. nov., isolated from plastic dumped soil.</title>
        <authorList>
            <person name="Kim J.M."/>
            <person name="Kim K.R."/>
            <person name="Lee J.K."/>
            <person name="Hao L."/>
            <person name="Jeon C.O."/>
        </authorList>
    </citation>
    <scope>NUCLEOTIDE SEQUENCE</scope>
    <source>
        <strain evidence="3">U1</strain>
    </source>
</reference>
<keyword evidence="4" id="KW-1185">Reference proteome</keyword>
<feature type="domain" description="Protein FecR C-terminal" evidence="2">
    <location>
        <begin position="342"/>
        <end position="409"/>
    </location>
</feature>